<protein>
    <submittedName>
        <fullName evidence="3">PepSY domain-containing protein</fullName>
    </submittedName>
</protein>
<dbReference type="Proteomes" id="UP001597173">
    <property type="component" value="Unassembled WGS sequence"/>
</dbReference>
<feature type="compositionally biased region" description="Basic and acidic residues" evidence="1">
    <location>
        <begin position="28"/>
        <end position="66"/>
    </location>
</feature>
<sequence length="184" mass="20257">MTRRELLALMCWSSALSLAPPARGIDAFARDGGDRSDRGDDGGGGGDDRYDGKSGNDDHSGHGRDGDDGDDRDDRDDGNKDDRDDNDGKDDDDAGSNGNRSRRDGRNRSDQERARAAVQEGRVLPLKDVLRLVDERRYGTVIAVDLKRYGGRDVYRLKTRDGGGTIRDYRIDASTGKLINFFGF</sequence>
<reference evidence="4" key="1">
    <citation type="journal article" date="2019" name="Int. J. Syst. Evol. Microbiol.">
        <title>The Global Catalogue of Microorganisms (GCM) 10K type strain sequencing project: providing services to taxonomists for standard genome sequencing and annotation.</title>
        <authorList>
            <consortium name="The Broad Institute Genomics Platform"/>
            <consortium name="The Broad Institute Genome Sequencing Center for Infectious Disease"/>
            <person name="Wu L."/>
            <person name="Ma J."/>
        </authorList>
    </citation>
    <scope>NUCLEOTIDE SEQUENCE [LARGE SCALE GENOMIC DNA]</scope>
    <source>
        <strain evidence="4">CCUG 55609</strain>
    </source>
</reference>
<evidence type="ECO:0000313" key="4">
    <source>
        <dbReference type="Proteomes" id="UP001597173"/>
    </source>
</evidence>
<dbReference type="Gene3D" id="3.10.450.40">
    <property type="match status" value="1"/>
</dbReference>
<comment type="caution">
    <text evidence="3">The sequence shown here is derived from an EMBL/GenBank/DDBJ whole genome shotgun (WGS) entry which is preliminary data.</text>
</comment>
<name>A0ABW3Z0J5_MYCRA</name>
<feature type="compositionally biased region" description="Acidic residues" evidence="1">
    <location>
        <begin position="84"/>
        <end position="94"/>
    </location>
</feature>
<feature type="compositionally biased region" description="Basic and acidic residues" evidence="1">
    <location>
        <begin position="101"/>
        <end position="115"/>
    </location>
</feature>
<evidence type="ECO:0000256" key="1">
    <source>
        <dbReference type="SAM" id="MobiDB-lite"/>
    </source>
</evidence>
<feature type="region of interest" description="Disordered" evidence="1">
    <location>
        <begin position="16"/>
        <end position="116"/>
    </location>
</feature>
<dbReference type="InterPro" id="IPR025711">
    <property type="entry name" value="PepSY"/>
</dbReference>
<gene>
    <name evidence="3" type="ORF">ACFQ33_17515</name>
</gene>
<dbReference type="Pfam" id="PF03413">
    <property type="entry name" value="PepSY"/>
    <property type="match status" value="1"/>
</dbReference>
<dbReference type="EMBL" id="JBHTNF010000013">
    <property type="protein sequence ID" value="MFD1329690.1"/>
    <property type="molecule type" value="Genomic_DNA"/>
</dbReference>
<keyword evidence="4" id="KW-1185">Reference proteome</keyword>
<evidence type="ECO:0000259" key="2">
    <source>
        <dbReference type="Pfam" id="PF03413"/>
    </source>
</evidence>
<proteinExistence type="predicted"/>
<accession>A0ABW3Z0J5</accession>
<dbReference type="RefSeq" id="WP_374840918.1">
    <property type="nucleotide sequence ID" value="NZ_JBHEEW010000017.1"/>
</dbReference>
<feature type="domain" description="PepSY" evidence="2">
    <location>
        <begin position="125"/>
        <end position="180"/>
    </location>
</feature>
<evidence type="ECO:0000313" key="3">
    <source>
        <dbReference type="EMBL" id="MFD1329690.1"/>
    </source>
</evidence>
<organism evidence="3 4">
    <name type="scientific">Mycoplana ramosa</name>
    <name type="common">Mycoplana bullata</name>
    <dbReference type="NCBI Taxonomy" id="40837"/>
    <lineage>
        <taxon>Bacteria</taxon>
        <taxon>Pseudomonadati</taxon>
        <taxon>Pseudomonadota</taxon>
        <taxon>Alphaproteobacteria</taxon>
        <taxon>Hyphomicrobiales</taxon>
        <taxon>Rhizobiaceae</taxon>
        <taxon>Mycoplana</taxon>
    </lineage>
</organism>